<protein>
    <submittedName>
        <fullName evidence="1">Uncharacterized protein</fullName>
    </submittedName>
</protein>
<gene>
    <name evidence="1" type="ORF">QLX08_001497</name>
</gene>
<keyword evidence="2" id="KW-1185">Reference proteome</keyword>
<name>A0AAW1AFD3_9HYME</name>
<reference evidence="1 2" key="1">
    <citation type="submission" date="2024-05" db="EMBL/GenBank/DDBJ databases">
        <title>The nuclear and mitochondrial genome assemblies of Tetragonisca angustula (Apidae: Meliponini), a tiny yet remarkable pollinator in the Neotropics.</title>
        <authorList>
            <person name="Ferrari R."/>
            <person name="Ricardo P.C."/>
            <person name="Dias F.C."/>
            <person name="Araujo N.S."/>
            <person name="Soares D.O."/>
            <person name="Zhou Q.-S."/>
            <person name="Zhu C.-D."/>
            <person name="Coutinho L."/>
            <person name="Airas M.C."/>
            <person name="Batista T.M."/>
        </authorList>
    </citation>
    <scope>NUCLEOTIDE SEQUENCE [LARGE SCALE GENOMIC DNA]</scope>
    <source>
        <strain evidence="1">ASF017062</strain>
        <tissue evidence="1">Abdomen</tissue>
    </source>
</reference>
<dbReference type="Proteomes" id="UP001432146">
    <property type="component" value="Unassembled WGS sequence"/>
</dbReference>
<sequence length="91" mass="10293">MCPAKMQTSVYERPSRQNLITERSNHAPAVNNSTANFKIAEWWLTHRHGSSQTEPEAAGKASEVLISHYHGTTNCESMCFDKQRLVNVYQA</sequence>
<dbReference type="EMBL" id="JAWNGG020000020">
    <property type="protein sequence ID" value="KAK9308500.1"/>
    <property type="molecule type" value="Genomic_DNA"/>
</dbReference>
<evidence type="ECO:0000313" key="2">
    <source>
        <dbReference type="Proteomes" id="UP001432146"/>
    </source>
</evidence>
<proteinExistence type="predicted"/>
<accession>A0AAW1AFD3</accession>
<dbReference type="AlphaFoldDB" id="A0AAW1AFD3"/>
<organism evidence="1 2">
    <name type="scientific">Tetragonisca angustula</name>
    <dbReference type="NCBI Taxonomy" id="166442"/>
    <lineage>
        <taxon>Eukaryota</taxon>
        <taxon>Metazoa</taxon>
        <taxon>Ecdysozoa</taxon>
        <taxon>Arthropoda</taxon>
        <taxon>Hexapoda</taxon>
        <taxon>Insecta</taxon>
        <taxon>Pterygota</taxon>
        <taxon>Neoptera</taxon>
        <taxon>Endopterygota</taxon>
        <taxon>Hymenoptera</taxon>
        <taxon>Apocrita</taxon>
        <taxon>Aculeata</taxon>
        <taxon>Apoidea</taxon>
        <taxon>Anthophila</taxon>
        <taxon>Apidae</taxon>
        <taxon>Tetragonisca</taxon>
    </lineage>
</organism>
<comment type="caution">
    <text evidence="1">The sequence shown here is derived from an EMBL/GenBank/DDBJ whole genome shotgun (WGS) entry which is preliminary data.</text>
</comment>
<evidence type="ECO:0000313" key="1">
    <source>
        <dbReference type="EMBL" id="KAK9308500.1"/>
    </source>
</evidence>